<reference evidence="1 2" key="1">
    <citation type="submission" date="2018-02" db="EMBL/GenBank/DDBJ databases">
        <title>Draft genome of wild Prunus yedoensis var. nudiflora.</title>
        <authorList>
            <person name="Baek S."/>
            <person name="Kim J.-H."/>
            <person name="Choi K."/>
            <person name="Kim G.-B."/>
            <person name="Cho A."/>
            <person name="Jang H."/>
            <person name="Shin C.-H."/>
            <person name="Yu H.-J."/>
            <person name="Mun J.-H."/>
        </authorList>
    </citation>
    <scope>NUCLEOTIDE SEQUENCE [LARGE SCALE GENOMIC DNA]</scope>
    <source>
        <strain evidence="2">cv. Jeju island</strain>
        <tissue evidence="1">Leaf</tissue>
    </source>
</reference>
<dbReference type="PANTHER" id="PTHR48445">
    <property type="entry name" value="OS02G0782100 PROTEIN"/>
    <property type="match status" value="1"/>
</dbReference>
<dbReference type="PANTHER" id="PTHR48445:SF1">
    <property type="entry name" value="OS02G0782100 PROTEIN"/>
    <property type="match status" value="1"/>
</dbReference>
<dbReference type="EMBL" id="PJQY01000269">
    <property type="protein sequence ID" value="PQQ14239.1"/>
    <property type="molecule type" value="Genomic_DNA"/>
</dbReference>
<comment type="caution">
    <text evidence="1">The sequence shown here is derived from an EMBL/GenBank/DDBJ whole genome shotgun (WGS) entry which is preliminary data.</text>
</comment>
<organism evidence="1 2">
    <name type="scientific">Prunus yedoensis var. nudiflora</name>
    <dbReference type="NCBI Taxonomy" id="2094558"/>
    <lineage>
        <taxon>Eukaryota</taxon>
        <taxon>Viridiplantae</taxon>
        <taxon>Streptophyta</taxon>
        <taxon>Embryophyta</taxon>
        <taxon>Tracheophyta</taxon>
        <taxon>Spermatophyta</taxon>
        <taxon>Magnoliopsida</taxon>
        <taxon>eudicotyledons</taxon>
        <taxon>Gunneridae</taxon>
        <taxon>Pentapetalae</taxon>
        <taxon>rosids</taxon>
        <taxon>fabids</taxon>
        <taxon>Rosales</taxon>
        <taxon>Rosaceae</taxon>
        <taxon>Amygdaloideae</taxon>
        <taxon>Amygdaleae</taxon>
        <taxon>Prunus</taxon>
    </lineage>
</organism>
<dbReference type="STRING" id="2094558.A0A314Z546"/>
<sequence length="59" mass="6755">MMSRRPEHRAAARKGISSVVKMTKKLEGKSVSTILSTKGLKFKNKSRVRRKEAARRKSR</sequence>
<dbReference type="OrthoDB" id="2192888at2759"/>
<protein>
    <submittedName>
        <fullName evidence="1">Uncharacterized protein</fullName>
    </submittedName>
</protein>
<name>A0A314Z546_PRUYE</name>
<proteinExistence type="predicted"/>
<dbReference type="Proteomes" id="UP000250321">
    <property type="component" value="Unassembled WGS sequence"/>
</dbReference>
<evidence type="ECO:0000313" key="2">
    <source>
        <dbReference type="Proteomes" id="UP000250321"/>
    </source>
</evidence>
<dbReference type="AlphaFoldDB" id="A0A314Z546"/>
<gene>
    <name evidence="1" type="ORF">Pyn_06044</name>
</gene>
<evidence type="ECO:0000313" key="1">
    <source>
        <dbReference type="EMBL" id="PQQ14239.1"/>
    </source>
</evidence>
<accession>A0A314Z546</accession>
<keyword evidence="2" id="KW-1185">Reference proteome</keyword>